<reference evidence="2" key="1">
    <citation type="submission" date="2025-08" db="UniProtKB">
        <authorList>
            <consortium name="RefSeq"/>
        </authorList>
    </citation>
    <scope>IDENTIFICATION</scope>
    <source>
        <tissue evidence="2">Leaves</tissue>
    </source>
</reference>
<sequence>MFACFQKFWLIDTAGIRRRAAVASLGGMTETLSMNRAFRAIRHSDVALVIEAVVCITEQVSSYEVIFRKKRSEVLKYARDHGQSSFLVGPLLLSF</sequence>
<dbReference type="GeneID" id="118344533"/>
<dbReference type="OrthoDB" id="8954335at2759"/>
<dbReference type="RefSeq" id="XP_035541383.1">
    <property type="nucleotide sequence ID" value="XM_035685490.1"/>
</dbReference>
<dbReference type="KEGG" id="jre:118344533"/>
<dbReference type="InParanoid" id="A0A6P9EAL4"/>
<keyword evidence="1" id="KW-1185">Reference proteome</keyword>
<protein>
    <submittedName>
        <fullName evidence="2">GTPase Der-like</fullName>
    </submittedName>
</protein>
<accession>A0A6P9EAL4</accession>
<evidence type="ECO:0000313" key="1">
    <source>
        <dbReference type="Proteomes" id="UP000235220"/>
    </source>
</evidence>
<dbReference type="AlphaFoldDB" id="A0A6P9EAL4"/>
<dbReference type="PANTHER" id="PTHR43834">
    <property type="entry name" value="GTPASE DER"/>
    <property type="match status" value="1"/>
</dbReference>
<name>A0A6P9EAL4_JUGRE</name>
<evidence type="ECO:0000313" key="2">
    <source>
        <dbReference type="RefSeq" id="XP_035541383.1"/>
    </source>
</evidence>
<dbReference type="Proteomes" id="UP000235220">
    <property type="component" value="Chromosome 14"/>
</dbReference>
<organism evidence="1 2">
    <name type="scientific">Juglans regia</name>
    <name type="common">English walnut</name>
    <dbReference type="NCBI Taxonomy" id="51240"/>
    <lineage>
        <taxon>Eukaryota</taxon>
        <taxon>Viridiplantae</taxon>
        <taxon>Streptophyta</taxon>
        <taxon>Embryophyta</taxon>
        <taxon>Tracheophyta</taxon>
        <taxon>Spermatophyta</taxon>
        <taxon>Magnoliopsida</taxon>
        <taxon>eudicotyledons</taxon>
        <taxon>Gunneridae</taxon>
        <taxon>Pentapetalae</taxon>
        <taxon>rosids</taxon>
        <taxon>fabids</taxon>
        <taxon>Fagales</taxon>
        <taxon>Juglandaceae</taxon>
        <taxon>Juglans</taxon>
    </lineage>
</organism>
<gene>
    <name evidence="2" type="primary">LOC118344533</name>
</gene>
<proteinExistence type="predicted"/>
<dbReference type="PANTHER" id="PTHR43834:SF2">
    <property type="entry name" value="GTPASE DER"/>
    <property type="match status" value="1"/>
</dbReference>